<dbReference type="EMBL" id="CQEH01000001">
    <property type="protein sequence ID" value="CNK37744.1"/>
    <property type="molecule type" value="Genomic_DNA"/>
</dbReference>
<evidence type="ECO:0000313" key="4">
    <source>
        <dbReference type="Proteomes" id="UP000038647"/>
    </source>
</evidence>
<dbReference type="Proteomes" id="UP000038647">
    <property type="component" value="Unassembled WGS sequence"/>
</dbReference>
<dbReference type="Proteomes" id="UP000041595">
    <property type="component" value="Unassembled WGS sequence"/>
</dbReference>
<name>A0A0T9U5F1_YERAL</name>
<dbReference type="InterPro" id="IPR036736">
    <property type="entry name" value="ACP-like_sf"/>
</dbReference>
<dbReference type="PROSITE" id="PS50075">
    <property type="entry name" value="CARRIER"/>
    <property type="match status" value="1"/>
</dbReference>
<feature type="domain" description="Carrier" evidence="1">
    <location>
        <begin position="1"/>
        <end position="76"/>
    </location>
</feature>
<dbReference type="EMBL" id="CQEJ01000012">
    <property type="protein sequence ID" value="CNL18824.1"/>
    <property type="molecule type" value="Genomic_DNA"/>
</dbReference>
<evidence type="ECO:0000313" key="3">
    <source>
        <dbReference type="EMBL" id="CNL18824.1"/>
    </source>
</evidence>
<evidence type="ECO:0000313" key="5">
    <source>
        <dbReference type="Proteomes" id="UP000041595"/>
    </source>
</evidence>
<evidence type="ECO:0000259" key="1">
    <source>
        <dbReference type="PROSITE" id="PS50075"/>
    </source>
</evidence>
<dbReference type="InterPro" id="IPR009081">
    <property type="entry name" value="PP-bd_ACP"/>
</dbReference>
<dbReference type="Gene3D" id="1.10.1200.10">
    <property type="entry name" value="ACP-like"/>
    <property type="match status" value="1"/>
</dbReference>
<dbReference type="RefSeq" id="WP_004704633.1">
    <property type="nucleotide sequence ID" value="NZ_CQCP01000015.1"/>
</dbReference>
<keyword evidence="4" id="KW-1185">Reference proteome</keyword>
<dbReference type="AlphaFoldDB" id="A0A0T9U5F1"/>
<dbReference type="SUPFAM" id="SSF47336">
    <property type="entry name" value="ACP-like"/>
    <property type="match status" value="1"/>
</dbReference>
<organism evidence="3 5">
    <name type="scientific">Yersinia aldovae</name>
    <dbReference type="NCBI Taxonomy" id="29483"/>
    <lineage>
        <taxon>Bacteria</taxon>
        <taxon>Pseudomonadati</taxon>
        <taxon>Pseudomonadota</taxon>
        <taxon>Gammaproteobacteria</taxon>
        <taxon>Enterobacterales</taxon>
        <taxon>Yersiniaceae</taxon>
        <taxon>Yersinia</taxon>
    </lineage>
</organism>
<proteinExistence type="predicted"/>
<sequence length="84" mass="9502">MFLNEVLLITKKIFSDSIGDTPFSGDTLFNELGIDSLVLVELAVYLSKKFDVTLVEFELEQANNVIDVTKLLEIKINRRANILI</sequence>
<reference evidence="3 5" key="2">
    <citation type="submission" date="2015-03" db="EMBL/GenBank/DDBJ databases">
        <authorList>
            <person name="Murphy D."/>
        </authorList>
    </citation>
    <scope>NUCLEOTIDE SEQUENCE [LARGE SCALE GENOMIC DNA]</scope>
    <source>
        <strain evidence="3 5">IP06005</strain>
    </source>
</reference>
<accession>A0A0T9U5F1</accession>
<reference evidence="2 4" key="1">
    <citation type="submission" date="2015-03" db="EMBL/GenBank/DDBJ databases">
        <authorList>
            <consortium name="Pathogen Informatics"/>
            <person name="Murphy D."/>
        </authorList>
    </citation>
    <scope>NUCLEOTIDE SEQUENCE [LARGE SCALE GENOMIC DNA]</scope>
    <source>
        <strain evidence="2 4">IP08791</strain>
    </source>
</reference>
<gene>
    <name evidence="3" type="ORF">ERS137965_02304</name>
    <name evidence="2" type="ORF">ERS137966_00004</name>
</gene>
<dbReference type="Pfam" id="PF00550">
    <property type="entry name" value="PP-binding"/>
    <property type="match status" value="1"/>
</dbReference>
<evidence type="ECO:0000313" key="2">
    <source>
        <dbReference type="EMBL" id="CNK37744.1"/>
    </source>
</evidence>
<protein>
    <submittedName>
        <fullName evidence="3">Acyl carrier protein</fullName>
    </submittedName>
</protein>
<dbReference type="OrthoDB" id="9804551at2"/>